<comment type="pathway">
    <text evidence="2 11">Amino-acid biosynthesis; L-arginine biosynthesis; carbamoyl phosphate from bicarbonate: step 1/1.</text>
</comment>
<dbReference type="KEGG" id="dru:Desru_2339"/>
<dbReference type="GO" id="GO:0004088">
    <property type="term" value="F:carbamoyl-phosphate synthase (glutamine-hydrolyzing) activity"/>
    <property type="evidence" value="ECO:0007669"/>
    <property type="project" value="UniProtKB-UniRule"/>
</dbReference>
<dbReference type="FunFam" id="3.50.30.20:FF:000001">
    <property type="entry name" value="Carbamoyl-phosphate synthase small chain"/>
    <property type="match status" value="1"/>
</dbReference>
<dbReference type="GO" id="GO:0006526">
    <property type="term" value="P:L-arginine biosynthetic process"/>
    <property type="evidence" value="ECO:0007669"/>
    <property type="project" value="UniProtKB-UniRule"/>
</dbReference>
<dbReference type="PANTHER" id="PTHR43418:SF7">
    <property type="entry name" value="CARBAMOYL-PHOSPHATE SYNTHASE SMALL CHAIN"/>
    <property type="match status" value="1"/>
</dbReference>
<name>F6DMB5_DESRL</name>
<comment type="catalytic activity">
    <reaction evidence="9 11">
        <text>hydrogencarbonate + L-glutamine + 2 ATP + H2O = carbamoyl phosphate + L-glutamate + 2 ADP + phosphate + 2 H(+)</text>
        <dbReference type="Rhea" id="RHEA:18633"/>
        <dbReference type="ChEBI" id="CHEBI:15377"/>
        <dbReference type="ChEBI" id="CHEBI:15378"/>
        <dbReference type="ChEBI" id="CHEBI:17544"/>
        <dbReference type="ChEBI" id="CHEBI:29985"/>
        <dbReference type="ChEBI" id="CHEBI:30616"/>
        <dbReference type="ChEBI" id="CHEBI:43474"/>
        <dbReference type="ChEBI" id="CHEBI:58228"/>
        <dbReference type="ChEBI" id="CHEBI:58359"/>
        <dbReference type="ChEBI" id="CHEBI:456216"/>
        <dbReference type="EC" id="6.3.5.5"/>
    </reaction>
</comment>
<reference evidence="13 14" key="2">
    <citation type="journal article" date="2012" name="Stand. Genomic Sci.">
        <title>Complete genome sequence of the sulfate-reducing firmicute Desulfotomaculum ruminis type strain (DL(T)).</title>
        <authorList>
            <person name="Spring S."/>
            <person name="Visser M."/>
            <person name="Lu M."/>
            <person name="Copeland A."/>
            <person name="Lapidus A."/>
            <person name="Lucas S."/>
            <person name="Cheng J.F."/>
            <person name="Han C."/>
            <person name="Tapia R."/>
            <person name="Goodwin L.A."/>
            <person name="Pitluck S."/>
            <person name="Ivanova N."/>
            <person name="Land M."/>
            <person name="Hauser L."/>
            <person name="Larimer F."/>
            <person name="Rohde M."/>
            <person name="Goker M."/>
            <person name="Detter J.C."/>
            <person name="Kyrpides N.C."/>
            <person name="Woyke T."/>
            <person name="Schaap P.J."/>
            <person name="Plugge C.M."/>
            <person name="Muyzer G."/>
            <person name="Kuever J."/>
            <person name="Pereira I.A."/>
            <person name="Parshina S.N."/>
            <person name="Bernier-Latmani R."/>
            <person name="Stams A.J."/>
            <person name="Klenk H.P."/>
        </authorList>
    </citation>
    <scope>NUCLEOTIDE SEQUENCE [LARGE SCALE GENOMIC DNA]</scope>
    <source>
        <strain evidence="14">ATCC 23193 / DSM 2154 / NCIB 8452 / DL</strain>
    </source>
</reference>
<dbReference type="SUPFAM" id="SSF52317">
    <property type="entry name" value="Class I glutamine amidotransferase-like"/>
    <property type="match status" value="1"/>
</dbReference>
<dbReference type="GO" id="GO:0006207">
    <property type="term" value="P:'de novo' pyrimidine nucleobase biosynthetic process"/>
    <property type="evidence" value="ECO:0007669"/>
    <property type="project" value="InterPro"/>
</dbReference>
<feature type="binding site" evidence="11">
    <location>
        <position position="221"/>
    </location>
    <ligand>
        <name>L-glutamine</name>
        <dbReference type="ChEBI" id="CHEBI:58359"/>
    </ligand>
</feature>
<dbReference type="NCBIfam" id="NF009475">
    <property type="entry name" value="PRK12838.1"/>
    <property type="match status" value="1"/>
</dbReference>
<evidence type="ECO:0000256" key="10">
    <source>
        <dbReference type="ARBA" id="ARBA00049285"/>
    </source>
</evidence>
<feature type="binding site" evidence="11">
    <location>
        <position position="223"/>
    </location>
    <ligand>
        <name>L-glutamine</name>
        <dbReference type="ChEBI" id="CHEBI:58359"/>
    </ligand>
</feature>
<feature type="binding site" evidence="11">
    <location>
        <position position="293"/>
    </location>
    <ligand>
        <name>L-glutamine</name>
        <dbReference type="ChEBI" id="CHEBI:58359"/>
    </ligand>
</feature>
<accession>F6DMB5</accession>
<dbReference type="eggNOG" id="COG0505">
    <property type="taxonomic scope" value="Bacteria"/>
</dbReference>
<dbReference type="NCBIfam" id="TIGR01368">
    <property type="entry name" value="CPSaseIIsmall"/>
    <property type="match status" value="1"/>
</dbReference>
<dbReference type="PANTHER" id="PTHR43418">
    <property type="entry name" value="MULTIFUNCTIONAL TRYPTOPHAN BIOSYNTHESIS PROTEIN-RELATED"/>
    <property type="match status" value="1"/>
</dbReference>
<dbReference type="AlphaFoldDB" id="F6DMB5"/>
<keyword evidence="5 11" id="KW-0547">Nucleotide-binding</keyword>
<organism evidence="13 14">
    <name type="scientific">Desulforamulus ruminis (strain ATCC 23193 / DSM 2154 / NCIMB 8452 / DL)</name>
    <name type="common">Desulfotomaculum ruminis</name>
    <dbReference type="NCBI Taxonomy" id="696281"/>
    <lineage>
        <taxon>Bacteria</taxon>
        <taxon>Bacillati</taxon>
        <taxon>Bacillota</taxon>
        <taxon>Clostridia</taxon>
        <taxon>Eubacteriales</taxon>
        <taxon>Peptococcaceae</taxon>
        <taxon>Desulforamulus</taxon>
    </lineage>
</organism>
<dbReference type="PROSITE" id="PS51273">
    <property type="entry name" value="GATASE_TYPE_1"/>
    <property type="match status" value="1"/>
</dbReference>
<dbReference type="Pfam" id="PF00988">
    <property type="entry name" value="CPSase_sm_chain"/>
    <property type="match status" value="1"/>
</dbReference>
<feature type="active site" description="Nucleophile" evidence="11">
    <location>
        <position position="248"/>
    </location>
</feature>
<evidence type="ECO:0000256" key="1">
    <source>
        <dbReference type="ARBA" id="ARBA00004812"/>
    </source>
</evidence>
<evidence type="ECO:0000256" key="6">
    <source>
        <dbReference type="ARBA" id="ARBA00022840"/>
    </source>
</evidence>
<feature type="binding site" evidence="11">
    <location>
        <position position="252"/>
    </location>
    <ligand>
        <name>L-glutamine</name>
        <dbReference type="ChEBI" id="CHEBI:58359"/>
    </ligand>
</feature>
<feature type="binding site" evidence="11">
    <location>
        <position position="45"/>
    </location>
    <ligand>
        <name>L-glutamine</name>
        <dbReference type="ChEBI" id="CHEBI:58359"/>
    </ligand>
</feature>
<protein>
    <recommendedName>
        <fullName evidence="11">Carbamoyl phosphate synthase small chain</fullName>
        <ecNumber evidence="11">6.3.5.5</ecNumber>
    </recommendedName>
    <alternativeName>
        <fullName evidence="11">Carbamoyl phosphate synthetase glutamine chain</fullName>
    </alternativeName>
</protein>
<feature type="active site" evidence="11">
    <location>
        <position position="332"/>
    </location>
</feature>
<comment type="subunit">
    <text evidence="11">Composed of two chains; the small (or glutamine) chain promotes the hydrolysis of glutamine to ammonia, which is used by the large (or ammonia) chain to synthesize carbamoyl phosphate. Tetramer of heterodimers (alpha,beta)4.</text>
</comment>
<dbReference type="UniPathway" id="UPA00068">
    <property type="reaction ID" value="UER00171"/>
</dbReference>
<evidence type="ECO:0000256" key="9">
    <source>
        <dbReference type="ARBA" id="ARBA00048816"/>
    </source>
</evidence>
<keyword evidence="11" id="KW-0055">Arginine biosynthesis</keyword>
<keyword evidence="6 11" id="KW-0067">ATP-binding</keyword>
<evidence type="ECO:0000256" key="7">
    <source>
        <dbReference type="ARBA" id="ARBA00022962"/>
    </source>
</evidence>
<dbReference type="GO" id="GO:0005524">
    <property type="term" value="F:ATP binding"/>
    <property type="evidence" value="ECO:0007669"/>
    <property type="project" value="UniProtKB-UniRule"/>
</dbReference>
<evidence type="ECO:0000256" key="11">
    <source>
        <dbReference type="HAMAP-Rule" id="MF_01209"/>
    </source>
</evidence>
<comment type="catalytic activity">
    <reaction evidence="10 11">
        <text>L-glutamine + H2O = L-glutamate + NH4(+)</text>
        <dbReference type="Rhea" id="RHEA:15889"/>
        <dbReference type="ChEBI" id="CHEBI:15377"/>
        <dbReference type="ChEBI" id="CHEBI:28938"/>
        <dbReference type="ChEBI" id="CHEBI:29985"/>
        <dbReference type="ChEBI" id="CHEBI:58359"/>
    </reaction>
</comment>
<keyword evidence="11" id="KW-0028">Amino-acid biosynthesis</keyword>
<dbReference type="OrthoDB" id="9804328at2"/>
<keyword evidence="7 11" id="KW-0315">Glutamine amidotransferase</keyword>
<dbReference type="GO" id="GO:0004359">
    <property type="term" value="F:glutaminase activity"/>
    <property type="evidence" value="ECO:0007669"/>
    <property type="project" value="RHEA"/>
</dbReference>
<keyword evidence="4 11" id="KW-0436">Ligase</keyword>
<keyword evidence="8 11" id="KW-0665">Pyrimidine biosynthesis</keyword>
<dbReference type="SMART" id="SM01097">
    <property type="entry name" value="CPSase_sm_chain"/>
    <property type="match status" value="1"/>
</dbReference>
<evidence type="ECO:0000256" key="4">
    <source>
        <dbReference type="ARBA" id="ARBA00022598"/>
    </source>
</evidence>
<feature type="binding site" evidence="11">
    <location>
        <position position="290"/>
    </location>
    <ligand>
        <name>L-glutamine</name>
        <dbReference type="ChEBI" id="CHEBI:58359"/>
    </ligand>
</feature>
<sequence length="371" mass="40667">MQARLVLEDGTIFSGRAFGATGEQWGEVVFNTGMTGYQEVLTDPSYCGQIVVMTYPLIGNYGINKEDFEAKSSFVRGFVVKEECDRPSNWRVSNKIDEFLAREGVIGIAGIDTRALTRKIRSHGTLRGIISTEVSDPAELVAKAKNCPQISGQELVPTVATREIYTVPGNGHRVVLMDFGAKANIVRCLNNRDCEVVVVPPDTAAEEILALQPKGIMLSNGPGDPTDVPKAVETVRRLIGQLPIFGICLGHQIIGLAMGGRTYKLKFGHRGANHPVKDLRTGRVYITSQNHGFTVDQDSLPPEMEVSHINLNDHTVEGLQHKTLPIFSVQYHPEAAPGPMDSEYLFDHFLNHIHDFSAKRGEGTHAQKAGN</sequence>
<evidence type="ECO:0000256" key="2">
    <source>
        <dbReference type="ARBA" id="ARBA00005077"/>
    </source>
</evidence>
<dbReference type="InterPro" id="IPR035686">
    <property type="entry name" value="CPSase_GATase1"/>
</dbReference>
<dbReference type="Gene3D" id="3.40.50.880">
    <property type="match status" value="1"/>
</dbReference>
<reference evidence="14" key="1">
    <citation type="submission" date="2011-05" db="EMBL/GenBank/DDBJ databases">
        <title>Complete sequence of Desulfotomaculum ruminis DSM 2154.</title>
        <authorList>
            <person name="Lucas S."/>
            <person name="Copeland A."/>
            <person name="Lapidus A."/>
            <person name="Cheng J.-F."/>
            <person name="Goodwin L."/>
            <person name="Pitluck S."/>
            <person name="Lu M."/>
            <person name="Detter J.C."/>
            <person name="Han C."/>
            <person name="Tapia R."/>
            <person name="Land M."/>
            <person name="Hauser L."/>
            <person name="Kyrpides N."/>
            <person name="Ivanova N."/>
            <person name="Mikhailova N."/>
            <person name="Pagani I."/>
            <person name="Stams A.J.M."/>
            <person name="Plugge C.M."/>
            <person name="Muyzer G."/>
            <person name="Kuever J."/>
            <person name="Parshina S.N."/>
            <person name="Ivanova A.E."/>
            <person name="Nazina T.N."/>
            <person name="Brambilla E."/>
            <person name="Spring S."/>
            <person name="Klenk H.-P."/>
            <person name="Woyke T."/>
        </authorList>
    </citation>
    <scope>NUCLEOTIDE SEQUENCE [LARGE SCALE GENOMIC DNA]</scope>
    <source>
        <strain evidence="14">ATCC 23193 / DSM 2154 / NCIB 8452 / DL</strain>
    </source>
</reference>
<feature type="domain" description="Carbamoyl-phosphate synthase small subunit N-terminal" evidence="12">
    <location>
        <begin position="1"/>
        <end position="131"/>
    </location>
</feature>
<dbReference type="HOGENOM" id="CLU_035901_2_1_9"/>
<dbReference type="SUPFAM" id="SSF52021">
    <property type="entry name" value="Carbamoyl phosphate synthetase, small subunit N-terminal domain"/>
    <property type="match status" value="1"/>
</dbReference>
<evidence type="ECO:0000256" key="5">
    <source>
        <dbReference type="ARBA" id="ARBA00022741"/>
    </source>
</evidence>
<evidence type="ECO:0000313" key="14">
    <source>
        <dbReference type="Proteomes" id="UP000009234"/>
    </source>
</evidence>
<dbReference type="InterPro" id="IPR050472">
    <property type="entry name" value="Anth_synth/Amidotransfase"/>
</dbReference>
<keyword evidence="14" id="KW-1185">Reference proteome</keyword>
<dbReference type="PRINTS" id="PR00097">
    <property type="entry name" value="ANTSNTHASEII"/>
</dbReference>
<evidence type="ECO:0000256" key="3">
    <source>
        <dbReference type="ARBA" id="ARBA00007800"/>
    </source>
</evidence>
<dbReference type="GO" id="GO:0006541">
    <property type="term" value="P:glutamine metabolic process"/>
    <property type="evidence" value="ECO:0007669"/>
    <property type="project" value="InterPro"/>
</dbReference>
<dbReference type="HAMAP" id="MF_01209">
    <property type="entry name" value="CPSase_S_chain"/>
    <property type="match status" value="1"/>
</dbReference>
<dbReference type="InterPro" id="IPR036480">
    <property type="entry name" value="CarbP_synth_ssu_N_sf"/>
</dbReference>
<feature type="binding site" evidence="11">
    <location>
        <position position="249"/>
    </location>
    <ligand>
        <name>L-glutamine</name>
        <dbReference type="ChEBI" id="CHEBI:58359"/>
    </ligand>
</feature>
<dbReference type="EMBL" id="CP002780">
    <property type="protein sequence ID" value="AEG60582.1"/>
    <property type="molecule type" value="Genomic_DNA"/>
</dbReference>
<feature type="binding site" evidence="11">
    <location>
        <position position="292"/>
    </location>
    <ligand>
        <name>L-glutamine</name>
        <dbReference type="ChEBI" id="CHEBI:58359"/>
    </ligand>
</feature>
<dbReference type="RefSeq" id="WP_013842338.1">
    <property type="nucleotide sequence ID" value="NC_015589.1"/>
</dbReference>
<dbReference type="InterPro" id="IPR017926">
    <property type="entry name" value="GATASE"/>
</dbReference>
<feature type="region of interest" description="CPSase" evidence="11">
    <location>
        <begin position="1"/>
        <end position="172"/>
    </location>
</feature>
<dbReference type="FunFam" id="3.40.50.880:FF:000029">
    <property type="entry name" value="Carbamoyl-phosphate synthase small chain"/>
    <property type="match status" value="1"/>
</dbReference>
<comment type="function">
    <text evidence="11">Small subunit of the glutamine-dependent carbamoyl phosphate synthetase (CPSase). CPSase catalyzes the formation of carbamoyl phosphate from the ammonia moiety of glutamine, carbonate, and phosphate donated by ATP, constituting the first step of 2 biosynthetic pathways, one leading to arginine and/or urea and the other to pyrimidine nucleotides. The small subunit (glutamine amidotransferase) binds and cleaves glutamine to supply the large subunit with the substrate ammonia.</text>
</comment>
<dbReference type="InterPro" id="IPR006274">
    <property type="entry name" value="CarbamoylP_synth_ssu"/>
</dbReference>
<dbReference type="InterPro" id="IPR002474">
    <property type="entry name" value="CarbamoylP_synth_ssu_N"/>
</dbReference>
<dbReference type="PRINTS" id="PR00096">
    <property type="entry name" value="GATASE"/>
</dbReference>
<dbReference type="STRING" id="696281.Desru_2339"/>
<dbReference type="CDD" id="cd01744">
    <property type="entry name" value="GATase1_CPSase"/>
    <property type="match status" value="1"/>
</dbReference>
<dbReference type="PRINTS" id="PR00099">
    <property type="entry name" value="CPSGATASE"/>
</dbReference>
<comment type="pathway">
    <text evidence="1 11">Pyrimidine metabolism; UMP biosynthesis via de novo pathway; (S)-dihydroorotate from bicarbonate: step 1/3.</text>
</comment>
<feature type="active site" evidence="11">
    <location>
        <position position="334"/>
    </location>
</feature>
<evidence type="ECO:0000259" key="12">
    <source>
        <dbReference type="SMART" id="SM01097"/>
    </source>
</evidence>
<gene>
    <name evidence="11" type="primary">carA</name>
    <name evidence="13" type="ordered locus">Desru_2339</name>
</gene>
<dbReference type="Pfam" id="PF00117">
    <property type="entry name" value="GATase"/>
    <property type="match status" value="1"/>
</dbReference>
<evidence type="ECO:0000256" key="8">
    <source>
        <dbReference type="ARBA" id="ARBA00022975"/>
    </source>
</evidence>
<dbReference type="UniPathway" id="UPA00070">
    <property type="reaction ID" value="UER00115"/>
</dbReference>
<comment type="similarity">
    <text evidence="3 11">Belongs to the CarA family.</text>
</comment>
<dbReference type="InterPro" id="IPR029062">
    <property type="entry name" value="Class_I_gatase-like"/>
</dbReference>
<proteinExistence type="inferred from homology"/>
<evidence type="ECO:0000313" key="13">
    <source>
        <dbReference type="EMBL" id="AEG60582.1"/>
    </source>
</evidence>
<dbReference type="EC" id="6.3.5.5" evidence="11"/>
<dbReference type="GO" id="GO:0044205">
    <property type="term" value="P:'de novo' UMP biosynthetic process"/>
    <property type="evidence" value="ECO:0007669"/>
    <property type="project" value="UniProtKB-UniRule"/>
</dbReference>
<dbReference type="Proteomes" id="UP000009234">
    <property type="component" value="Chromosome"/>
</dbReference>
<dbReference type="Gene3D" id="3.50.30.20">
    <property type="entry name" value="Carbamoyl-phosphate synthase small subunit, N-terminal domain"/>
    <property type="match status" value="1"/>
</dbReference>